<dbReference type="HOGENOM" id="CLU_2673316_0_0_1"/>
<name>G0MIG0_CAEBE</name>
<accession>G0MIG0</accession>
<organism evidence="2">
    <name type="scientific">Caenorhabditis brenneri</name>
    <name type="common">Nematode worm</name>
    <dbReference type="NCBI Taxonomy" id="135651"/>
    <lineage>
        <taxon>Eukaryota</taxon>
        <taxon>Metazoa</taxon>
        <taxon>Ecdysozoa</taxon>
        <taxon>Nematoda</taxon>
        <taxon>Chromadorea</taxon>
        <taxon>Rhabditida</taxon>
        <taxon>Rhabditina</taxon>
        <taxon>Rhabditomorpha</taxon>
        <taxon>Rhabditoidea</taxon>
        <taxon>Rhabditidae</taxon>
        <taxon>Peloderinae</taxon>
        <taxon>Caenorhabditis</taxon>
    </lineage>
</organism>
<dbReference type="AlphaFoldDB" id="G0MIG0"/>
<reference evidence="2" key="1">
    <citation type="submission" date="2011-07" db="EMBL/GenBank/DDBJ databases">
        <authorList>
            <consortium name="Caenorhabditis brenneri Sequencing and Analysis Consortium"/>
            <person name="Wilson R.K."/>
        </authorList>
    </citation>
    <scope>NUCLEOTIDE SEQUENCE [LARGE SCALE GENOMIC DNA]</scope>
    <source>
        <strain evidence="2">PB2801</strain>
    </source>
</reference>
<dbReference type="InParanoid" id="G0MIG0"/>
<dbReference type="EMBL" id="GL379795">
    <property type="protein sequence ID" value="EGT59546.1"/>
    <property type="molecule type" value="Genomic_DNA"/>
</dbReference>
<dbReference type="Proteomes" id="UP000008068">
    <property type="component" value="Unassembled WGS sequence"/>
</dbReference>
<proteinExistence type="predicted"/>
<dbReference type="eggNOG" id="ENOG502TJ1S">
    <property type="taxonomic scope" value="Eukaryota"/>
</dbReference>
<evidence type="ECO:0000313" key="2">
    <source>
        <dbReference type="Proteomes" id="UP000008068"/>
    </source>
</evidence>
<gene>
    <name evidence="1" type="ORF">CAEBREN_22864</name>
</gene>
<protein>
    <submittedName>
        <fullName evidence="1">Uncharacterized protein</fullName>
    </submittedName>
</protein>
<sequence length="75" mass="8623">MDDDANWFTALYFPNNVEYYSMQMSLCKTIRSVEIHTTMERRAMARVSDANFSQIYDVKKHSNECTCGSSGPKLS</sequence>
<keyword evidence="2" id="KW-1185">Reference proteome</keyword>
<evidence type="ECO:0000313" key="1">
    <source>
        <dbReference type="EMBL" id="EGT59546.1"/>
    </source>
</evidence>